<reference evidence="1 2" key="1">
    <citation type="submission" date="2023-03" db="EMBL/GenBank/DDBJ databases">
        <title>Genome insight into feeding habits of ladybird beetles.</title>
        <authorList>
            <person name="Li H.-S."/>
            <person name="Huang Y.-H."/>
            <person name="Pang H."/>
        </authorList>
    </citation>
    <scope>NUCLEOTIDE SEQUENCE [LARGE SCALE GENOMIC DNA]</scope>
    <source>
        <strain evidence="1">SYSU_2023b</strain>
        <tissue evidence="1">Whole body</tissue>
    </source>
</reference>
<keyword evidence="2" id="KW-1185">Reference proteome</keyword>
<comment type="caution">
    <text evidence="1">The sequence shown here is derived from an EMBL/GenBank/DDBJ whole genome shotgun (WGS) entry which is preliminary data.</text>
</comment>
<dbReference type="EMBL" id="JARQZJ010000124">
    <property type="protein sequence ID" value="KAK9890020.1"/>
    <property type="molecule type" value="Genomic_DNA"/>
</dbReference>
<evidence type="ECO:0000313" key="2">
    <source>
        <dbReference type="Proteomes" id="UP001431783"/>
    </source>
</evidence>
<evidence type="ECO:0000313" key="1">
    <source>
        <dbReference type="EMBL" id="KAK9890020.1"/>
    </source>
</evidence>
<organism evidence="1 2">
    <name type="scientific">Henosepilachna vigintioctopunctata</name>
    <dbReference type="NCBI Taxonomy" id="420089"/>
    <lineage>
        <taxon>Eukaryota</taxon>
        <taxon>Metazoa</taxon>
        <taxon>Ecdysozoa</taxon>
        <taxon>Arthropoda</taxon>
        <taxon>Hexapoda</taxon>
        <taxon>Insecta</taxon>
        <taxon>Pterygota</taxon>
        <taxon>Neoptera</taxon>
        <taxon>Endopterygota</taxon>
        <taxon>Coleoptera</taxon>
        <taxon>Polyphaga</taxon>
        <taxon>Cucujiformia</taxon>
        <taxon>Coccinelloidea</taxon>
        <taxon>Coccinellidae</taxon>
        <taxon>Epilachninae</taxon>
        <taxon>Epilachnini</taxon>
        <taxon>Henosepilachna</taxon>
    </lineage>
</organism>
<dbReference type="AlphaFoldDB" id="A0AAW1V5U6"/>
<accession>A0AAW1V5U6</accession>
<dbReference type="Proteomes" id="UP001431783">
    <property type="component" value="Unassembled WGS sequence"/>
</dbReference>
<gene>
    <name evidence="1" type="ORF">WA026_008827</name>
</gene>
<name>A0AAW1V5U6_9CUCU</name>
<proteinExistence type="predicted"/>
<protein>
    <submittedName>
        <fullName evidence="1">Uncharacterized protein</fullName>
    </submittedName>
</protein>
<sequence>MIMECASVGACVSESNSDEIDSYFIVESGHDWASEEEGSDSERAEEQEIEFNEATMVLAVKFSDVLAQKTDSCICSVMYLSNLTQGQKDKRKIKPHRYFICSQQLS</sequence>